<dbReference type="Pfam" id="PF05598">
    <property type="entry name" value="DUF772"/>
    <property type="match status" value="1"/>
</dbReference>
<feature type="compositionally biased region" description="Basic and acidic residues" evidence="6">
    <location>
        <begin position="155"/>
        <end position="167"/>
    </location>
</feature>
<evidence type="ECO:0000313" key="12">
    <source>
        <dbReference type="EMBL" id="SHN06500.1"/>
    </source>
</evidence>
<keyword evidence="5" id="KW-0233">DNA recombination</keyword>
<proteinExistence type="inferred from homology"/>
<evidence type="ECO:0000256" key="1">
    <source>
        <dbReference type="ARBA" id="ARBA00003544"/>
    </source>
</evidence>
<dbReference type="PANTHER" id="PTHR35604:SF2">
    <property type="entry name" value="TRANSPOSASE INSH FOR INSERTION SEQUENCE ELEMENT IS5A-RELATED"/>
    <property type="match status" value="1"/>
</dbReference>
<dbReference type="NCBIfam" id="NF033581">
    <property type="entry name" value="transpos_IS5_4"/>
    <property type="match status" value="1"/>
</dbReference>
<evidence type="ECO:0000256" key="3">
    <source>
        <dbReference type="ARBA" id="ARBA00022578"/>
    </source>
</evidence>
<protein>
    <submittedName>
        <fullName evidence="9">Transposase and inactivated derivatives, IS5 family</fullName>
    </submittedName>
</protein>
<name>A0A1M7HV00_9FLAO</name>
<dbReference type="GO" id="GO:0006313">
    <property type="term" value="P:DNA transposition"/>
    <property type="evidence" value="ECO:0007669"/>
    <property type="project" value="InterPro"/>
</dbReference>
<evidence type="ECO:0000256" key="6">
    <source>
        <dbReference type="SAM" id="MobiDB-lite"/>
    </source>
</evidence>
<dbReference type="EMBL" id="LT670848">
    <property type="protein sequence ID" value="SHN06500.1"/>
    <property type="molecule type" value="Genomic_DNA"/>
</dbReference>
<sequence>MSQLSFSDIELGRSRKPSRVSSKLNKINNLVEWDKVFNLVQAVDNTNKVIGGAPHRDLSIKVKMLFLQHLYNLSDPELEDQVNDRLSFQKFAGINYTTTVPDFTTIWRFKEALVREGLMDGLFALILASLESKGLLLKKGTSVDATILQSTTKPLSKERREELEKHPSAQIDTDAQSTAKRGKKYFGYKGHIGTDVGSELIRKRTFTSARPHDSQLKDELLSGDEQMIFGDSAYGTIADKRKARKEGVYYGMLDKGTRKRKLSATQKKNNKKKSKIRCKVEHPFAYLKEKLNYKRTVAKTMARNELRFDFNCILYNIFRASYLLSKA</sequence>
<comment type="similarity">
    <text evidence="2">Belongs to the transposase 11 family.</text>
</comment>
<evidence type="ECO:0000313" key="11">
    <source>
        <dbReference type="EMBL" id="SHM99075.1"/>
    </source>
</evidence>
<feature type="domain" description="Transposase InsH N-terminal" evidence="8">
    <location>
        <begin position="22"/>
        <end position="111"/>
    </location>
</feature>
<dbReference type="EMBL" id="LT670848">
    <property type="protein sequence ID" value="SHN06952.1"/>
    <property type="molecule type" value="Genomic_DNA"/>
</dbReference>
<comment type="function">
    <text evidence="1">Involved in the transposition of the insertion sequence IS5.</text>
</comment>
<evidence type="ECO:0000313" key="9">
    <source>
        <dbReference type="EMBL" id="SHM32248.1"/>
    </source>
</evidence>
<dbReference type="RefSeq" id="WP_079733655.1">
    <property type="nucleotide sequence ID" value="NZ_LT670848.1"/>
</dbReference>
<organism evidence="9 15">
    <name type="scientific">Salegentibacter salegens</name>
    <dbReference type="NCBI Taxonomy" id="143223"/>
    <lineage>
        <taxon>Bacteria</taxon>
        <taxon>Pseudomonadati</taxon>
        <taxon>Bacteroidota</taxon>
        <taxon>Flavobacteriia</taxon>
        <taxon>Flavobacteriales</taxon>
        <taxon>Flavobacteriaceae</taxon>
        <taxon>Salegentibacter</taxon>
    </lineage>
</organism>
<dbReference type="EMBL" id="LT670848">
    <property type="protein sequence ID" value="SHM32248.1"/>
    <property type="molecule type" value="Genomic_DNA"/>
</dbReference>
<accession>A0A1M7HV00</accession>
<dbReference type="Pfam" id="PF01609">
    <property type="entry name" value="DDE_Tnp_1"/>
    <property type="match status" value="1"/>
</dbReference>
<dbReference type="PANTHER" id="PTHR35604">
    <property type="entry name" value="TRANSPOSASE INSH FOR INSERTION SEQUENCE ELEMENT IS5A-RELATED"/>
    <property type="match status" value="1"/>
</dbReference>
<reference evidence="15" key="2">
    <citation type="submission" date="2016-11" db="EMBL/GenBank/DDBJ databases">
        <authorList>
            <person name="Varghese N."/>
            <person name="Submissions S."/>
        </authorList>
    </citation>
    <scope>NUCLEOTIDE SEQUENCE [LARGE SCALE GENOMIC DNA]</scope>
    <source>
        <strain evidence="15">ACAM 48</strain>
    </source>
</reference>
<dbReference type="EMBL" id="LT670848">
    <property type="protein sequence ID" value="SHM51412.1"/>
    <property type="molecule type" value="Genomic_DNA"/>
</dbReference>
<evidence type="ECO:0000256" key="5">
    <source>
        <dbReference type="ARBA" id="ARBA00023172"/>
    </source>
</evidence>
<evidence type="ECO:0000256" key="4">
    <source>
        <dbReference type="ARBA" id="ARBA00023125"/>
    </source>
</evidence>
<keyword evidence="3" id="KW-0815">Transposition</keyword>
<keyword evidence="15" id="KW-1185">Reference proteome</keyword>
<dbReference type="InterPro" id="IPR002559">
    <property type="entry name" value="Transposase_11"/>
</dbReference>
<evidence type="ECO:0000313" key="15">
    <source>
        <dbReference type="Proteomes" id="UP000190235"/>
    </source>
</evidence>
<evidence type="ECO:0000259" key="7">
    <source>
        <dbReference type="Pfam" id="PF01609"/>
    </source>
</evidence>
<dbReference type="Proteomes" id="UP000190235">
    <property type="component" value="Chromosome I"/>
</dbReference>
<evidence type="ECO:0000313" key="13">
    <source>
        <dbReference type="EMBL" id="SHN06952.1"/>
    </source>
</evidence>
<evidence type="ECO:0000256" key="2">
    <source>
        <dbReference type="ARBA" id="ARBA00010075"/>
    </source>
</evidence>
<dbReference type="EMBL" id="LT670848">
    <property type="protein sequence ID" value="SHN08381.1"/>
    <property type="molecule type" value="Genomic_DNA"/>
</dbReference>
<evidence type="ECO:0000313" key="14">
    <source>
        <dbReference type="EMBL" id="SHN08381.1"/>
    </source>
</evidence>
<feature type="domain" description="Transposase IS4-like" evidence="7">
    <location>
        <begin position="139"/>
        <end position="317"/>
    </location>
</feature>
<gene>
    <name evidence="9" type="ORF">SAMN05878281_0288</name>
    <name evidence="10" type="ORF">SAMN05878281_0931</name>
    <name evidence="11" type="ORF">SAMN05878281_2907</name>
    <name evidence="12" type="ORF">SAMN05878281_3380</name>
    <name evidence="13" type="ORF">SAMN05878281_3414</name>
    <name evidence="14" type="ORF">SAMN05878281_3507</name>
</gene>
<dbReference type="InterPro" id="IPR047959">
    <property type="entry name" value="Transpos_IS5"/>
</dbReference>
<keyword evidence="4" id="KW-0238">DNA-binding</keyword>
<evidence type="ECO:0000259" key="8">
    <source>
        <dbReference type="Pfam" id="PF05598"/>
    </source>
</evidence>
<evidence type="ECO:0000313" key="10">
    <source>
        <dbReference type="EMBL" id="SHM51412.1"/>
    </source>
</evidence>
<feature type="region of interest" description="Disordered" evidence="6">
    <location>
        <begin position="154"/>
        <end position="176"/>
    </location>
</feature>
<dbReference type="GO" id="GO:0004803">
    <property type="term" value="F:transposase activity"/>
    <property type="evidence" value="ECO:0007669"/>
    <property type="project" value="InterPro"/>
</dbReference>
<dbReference type="InterPro" id="IPR008490">
    <property type="entry name" value="Transposase_InsH_N"/>
</dbReference>
<dbReference type="AlphaFoldDB" id="A0A1M7HV00"/>
<reference evidence="9" key="1">
    <citation type="submission" date="2016-11" db="EMBL/GenBank/DDBJ databases">
        <authorList>
            <person name="Jaros S."/>
            <person name="Januszkiewicz K."/>
            <person name="Wedrychowicz H."/>
        </authorList>
    </citation>
    <scope>NUCLEOTIDE SEQUENCE [LARGE SCALE GENOMIC DNA]</scope>
    <source>
        <strain evidence="9">ACAM 48</strain>
    </source>
</reference>
<dbReference type="EMBL" id="LT670848">
    <property type="protein sequence ID" value="SHM99075.1"/>
    <property type="molecule type" value="Genomic_DNA"/>
</dbReference>
<dbReference type="GO" id="GO:0003677">
    <property type="term" value="F:DNA binding"/>
    <property type="evidence" value="ECO:0007669"/>
    <property type="project" value="UniProtKB-KW"/>
</dbReference>
<dbReference type="OrthoDB" id="890578at2"/>